<dbReference type="PANTHER" id="PTHR30511:SF0">
    <property type="entry name" value="ALANINE RACEMASE, CATABOLIC-RELATED"/>
    <property type="match status" value="1"/>
</dbReference>
<dbReference type="InterPro" id="IPR020622">
    <property type="entry name" value="Ala_racemase_pyridoxalP-BS"/>
</dbReference>
<dbReference type="PANTHER" id="PTHR30511">
    <property type="entry name" value="ALANINE RACEMASE"/>
    <property type="match status" value="1"/>
</dbReference>
<dbReference type="EC" id="5.1.1.1" evidence="4 7"/>
<evidence type="ECO:0000313" key="9">
    <source>
        <dbReference type="EMBL" id="MCB5198347.1"/>
    </source>
</evidence>
<dbReference type="InterPro" id="IPR029066">
    <property type="entry name" value="PLP-binding_barrel"/>
</dbReference>
<proteinExistence type="inferred from homology"/>
<evidence type="ECO:0000256" key="5">
    <source>
        <dbReference type="ARBA" id="ARBA00022898"/>
    </source>
</evidence>
<comment type="pathway">
    <text evidence="7">Amino-acid biosynthesis; D-alanine biosynthesis; D-alanine from L-alanine: step 1/1.</text>
</comment>
<feature type="active site" description="Proton acceptor; specific for L-alanine" evidence="7">
    <location>
        <position position="242"/>
    </location>
</feature>
<feature type="domain" description="Alanine racemase C-terminal" evidence="8">
    <location>
        <begin position="221"/>
        <end position="343"/>
    </location>
</feature>
<gene>
    <name evidence="9" type="primary">alr</name>
    <name evidence="9" type="ORF">LGQ03_03765</name>
</gene>
<dbReference type="SUPFAM" id="SSF50621">
    <property type="entry name" value="Alanine racemase C-terminal domain-like"/>
    <property type="match status" value="1"/>
</dbReference>
<dbReference type="PROSITE" id="PS00395">
    <property type="entry name" value="ALANINE_RACEMASE"/>
    <property type="match status" value="1"/>
</dbReference>
<comment type="cofactor">
    <cofactor evidence="2 7">
        <name>pyridoxal 5'-phosphate</name>
        <dbReference type="ChEBI" id="CHEBI:597326"/>
    </cofactor>
</comment>
<dbReference type="NCBIfam" id="TIGR00492">
    <property type="entry name" value="alr"/>
    <property type="match status" value="1"/>
</dbReference>
<dbReference type="InterPro" id="IPR011079">
    <property type="entry name" value="Ala_racemase_C"/>
</dbReference>
<feature type="modified residue" description="N6-(pyridoxal phosphate)lysine" evidence="7">
    <location>
        <position position="33"/>
    </location>
</feature>
<feature type="binding site" evidence="7">
    <location>
        <position position="290"/>
    </location>
    <ligand>
        <name>substrate</name>
    </ligand>
</feature>
<comment type="catalytic activity">
    <reaction evidence="1 7">
        <text>L-alanine = D-alanine</text>
        <dbReference type="Rhea" id="RHEA:20249"/>
        <dbReference type="ChEBI" id="CHEBI:57416"/>
        <dbReference type="ChEBI" id="CHEBI:57972"/>
        <dbReference type="EC" id="5.1.1.1"/>
    </reaction>
</comment>
<organism evidence="9 10">
    <name type="scientific">Loktanella gaetbuli</name>
    <dbReference type="NCBI Taxonomy" id="2881335"/>
    <lineage>
        <taxon>Bacteria</taxon>
        <taxon>Pseudomonadati</taxon>
        <taxon>Pseudomonadota</taxon>
        <taxon>Alphaproteobacteria</taxon>
        <taxon>Rhodobacterales</taxon>
        <taxon>Roseobacteraceae</taxon>
        <taxon>Loktanella</taxon>
    </lineage>
</organism>
<sequence length="351" mass="37652">MSTGHLTIDLGAVGANWRSLNALTSCETAAVVKADGYGLGAGRVAAALAKQGARIFYVAVAEEGAALRTALGDRAQIRVLTGHMKGDTQLLVDHHLTPILNSLSQIDRHFRDLPDHPFGLQLDTGMNRLGLEWDDWAQVAEPALRRKPVVVMSHLACADEPDHPMNPYQLDVFHQMTDGITTPRSLAATGGMLLGSEYHFDECRPGIGLYGGLPFAAARPVARLDLPIVQIRDLTEGEVVGYGNSWQAERPTRLATLSAGYADGLLRAGSGRATLWAGSQPCPLVGRISMDLITVDITDLRDDPVSLSILSPDQTVDDLARAAGTIGYEILTSLGARYSRRYAGEATRFGS</sequence>
<evidence type="ECO:0000256" key="2">
    <source>
        <dbReference type="ARBA" id="ARBA00001933"/>
    </source>
</evidence>
<evidence type="ECO:0000256" key="4">
    <source>
        <dbReference type="ARBA" id="ARBA00013089"/>
    </source>
</evidence>
<comment type="function">
    <text evidence="7">Catalyzes the interconversion of L-alanine and D-alanine. May also act on other amino acids.</text>
</comment>
<evidence type="ECO:0000256" key="7">
    <source>
        <dbReference type="HAMAP-Rule" id="MF_01201"/>
    </source>
</evidence>
<dbReference type="EMBL" id="JAJATZ010000002">
    <property type="protein sequence ID" value="MCB5198347.1"/>
    <property type="molecule type" value="Genomic_DNA"/>
</dbReference>
<dbReference type="Proteomes" id="UP001138961">
    <property type="component" value="Unassembled WGS sequence"/>
</dbReference>
<dbReference type="Pfam" id="PF01168">
    <property type="entry name" value="Ala_racemase_N"/>
    <property type="match status" value="1"/>
</dbReference>
<comment type="similarity">
    <text evidence="3 7">Belongs to the alanine racemase family.</text>
</comment>
<feature type="active site" description="Proton acceptor; specific for D-alanine" evidence="7">
    <location>
        <position position="33"/>
    </location>
</feature>
<dbReference type="SUPFAM" id="SSF51419">
    <property type="entry name" value="PLP-binding barrel"/>
    <property type="match status" value="1"/>
</dbReference>
<protein>
    <recommendedName>
        <fullName evidence="4 7">Alanine racemase</fullName>
        <ecNumber evidence="4 7">5.1.1.1</ecNumber>
    </recommendedName>
</protein>
<keyword evidence="5 7" id="KW-0663">Pyridoxal phosphate</keyword>
<dbReference type="InterPro" id="IPR009006">
    <property type="entry name" value="Ala_racemase/Decarboxylase_C"/>
</dbReference>
<name>A0ABS8BRI7_9RHOB</name>
<dbReference type="InterPro" id="IPR001608">
    <property type="entry name" value="Ala_racemase_N"/>
</dbReference>
<reference evidence="9" key="1">
    <citation type="submission" date="2021-10" db="EMBL/GenBank/DDBJ databases">
        <title>Loktanella gaetbuli sp. nov., isolated from a tidal flat.</title>
        <authorList>
            <person name="Park S."/>
            <person name="Yoon J.-H."/>
        </authorList>
    </citation>
    <scope>NUCLEOTIDE SEQUENCE</scope>
    <source>
        <strain evidence="9">TSTF-M6</strain>
    </source>
</reference>
<keyword evidence="6 7" id="KW-0413">Isomerase</keyword>
<evidence type="ECO:0000259" key="8">
    <source>
        <dbReference type="SMART" id="SM01005"/>
    </source>
</evidence>
<evidence type="ECO:0000256" key="3">
    <source>
        <dbReference type="ARBA" id="ARBA00007880"/>
    </source>
</evidence>
<keyword evidence="10" id="KW-1185">Reference proteome</keyword>
<dbReference type="SMART" id="SM01005">
    <property type="entry name" value="Ala_racemase_C"/>
    <property type="match status" value="1"/>
</dbReference>
<dbReference type="Pfam" id="PF00842">
    <property type="entry name" value="Ala_racemase_C"/>
    <property type="match status" value="1"/>
</dbReference>
<dbReference type="Gene3D" id="3.20.20.10">
    <property type="entry name" value="Alanine racemase"/>
    <property type="match status" value="1"/>
</dbReference>
<dbReference type="Gene3D" id="2.40.37.10">
    <property type="entry name" value="Lyase, Ornithine Decarboxylase, Chain A, domain 1"/>
    <property type="match status" value="1"/>
</dbReference>
<dbReference type="RefSeq" id="WP_226747309.1">
    <property type="nucleotide sequence ID" value="NZ_JAJATZ010000002.1"/>
</dbReference>
<comment type="caution">
    <text evidence="9">The sequence shown here is derived from an EMBL/GenBank/DDBJ whole genome shotgun (WGS) entry which is preliminary data.</text>
</comment>
<accession>A0ABS8BRI7</accession>
<dbReference type="CDD" id="cd00430">
    <property type="entry name" value="PLPDE_III_AR"/>
    <property type="match status" value="1"/>
</dbReference>
<dbReference type="HAMAP" id="MF_01201">
    <property type="entry name" value="Ala_racemase"/>
    <property type="match status" value="1"/>
</dbReference>
<evidence type="ECO:0000256" key="6">
    <source>
        <dbReference type="ARBA" id="ARBA00023235"/>
    </source>
</evidence>
<evidence type="ECO:0000256" key="1">
    <source>
        <dbReference type="ARBA" id="ARBA00000316"/>
    </source>
</evidence>
<dbReference type="GO" id="GO:0008784">
    <property type="term" value="F:alanine racemase activity"/>
    <property type="evidence" value="ECO:0007669"/>
    <property type="project" value="UniProtKB-EC"/>
</dbReference>
<dbReference type="InterPro" id="IPR000821">
    <property type="entry name" value="Ala_racemase"/>
</dbReference>
<dbReference type="PRINTS" id="PR00992">
    <property type="entry name" value="ALARACEMASE"/>
</dbReference>
<feature type="binding site" evidence="7">
    <location>
        <position position="128"/>
    </location>
    <ligand>
        <name>substrate</name>
    </ligand>
</feature>
<evidence type="ECO:0000313" key="10">
    <source>
        <dbReference type="Proteomes" id="UP001138961"/>
    </source>
</evidence>